<protein>
    <recommendedName>
        <fullName evidence="5">Sulfurtransferase</fullName>
    </recommendedName>
</protein>
<dbReference type="Pfam" id="PF00581">
    <property type="entry name" value="Rhodanese"/>
    <property type="match status" value="2"/>
</dbReference>
<evidence type="ECO:0000313" key="8">
    <source>
        <dbReference type="Proteomes" id="UP000887568"/>
    </source>
</evidence>
<keyword evidence="2" id="KW-0963">Cytoplasm</keyword>
<organism evidence="7 8">
    <name type="scientific">Patiria miniata</name>
    <name type="common">Bat star</name>
    <name type="synonym">Asterina miniata</name>
    <dbReference type="NCBI Taxonomy" id="46514"/>
    <lineage>
        <taxon>Eukaryota</taxon>
        <taxon>Metazoa</taxon>
        <taxon>Echinodermata</taxon>
        <taxon>Eleutherozoa</taxon>
        <taxon>Asterozoa</taxon>
        <taxon>Asteroidea</taxon>
        <taxon>Valvatacea</taxon>
        <taxon>Valvatida</taxon>
        <taxon>Asterinidae</taxon>
        <taxon>Patiria</taxon>
    </lineage>
</organism>
<reference evidence="7" key="1">
    <citation type="submission" date="2022-11" db="UniProtKB">
        <authorList>
            <consortium name="EnsemblMetazoa"/>
        </authorList>
    </citation>
    <scope>IDENTIFICATION</scope>
</reference>
<dbReference type="PROSITE" id="PS50206">
    <property type="entry name" value="RHODANESE_3"/>
    <property type="match status" value="2"/>
</dbReference>
<dbReference type="RefSeq" id="XP_038068073.1">
    <property type="nucleotide sequence ID" value="XM_038212145.1"/>
</dbReference>
<dbReference type="FunFam" id="3.40.250.10:FF:000001">
    <property type="entry name" value="Sulfurtransferase"/>
    <property type="match status" value="1"/>
</dbReference>
<dbReference type="OrthoDB" id="270167at2759"/>
<dbReference type="CDD" id="cd01449">
    <property type="entry name" value="TST_Repeat_2"/>
    <property type="match status" value="1"/>
</dbReference>
<dbReference type="InterPro" id="IPR001307">
    <property type="entry name" value="Thiosulphate_STrfase_CS"/>
</dbReference>
<dbReference type="CDD" id="cd01448">
    <property type="entry name" value="TST_Repeat_1"/>
    <property type="match status" value="1"/>
</dbReference>
<dbReference type="GO" id="GO:0004792">
    <property type="term" value="F:thiosulfate-cyanide sulfurtransferase activity"/>
    <property type="evidence" value="ECO:0007669"/>
    <property type="project" value="InterPro"/>
</dbReference>
<dbReference type="PROSITE" id="PS00380">
    <property type="entry name" value="RHODANESE_1"/>
    <property type="match status" value="1"/>
</dbReference>
<dbReference type="PANTHER" id="PTHR11364:SF27">
    <property type="entry name" value="SULFURTRANSFERASE"/>
    <property type="match status" value="1"/>
</dbReference>
<dbReference type="AlphaFoldDB" id="A0A914AWJ1"/>
<dbReference type="InterPro" id="IPR045078">
    <property type="entry name" value="TST/MPST-like"/>
</dbReference>
<keyword evidence="8" id="KW-1185">Reference proteome</keyword>
<feature type="domain" description="Rhodanese" evidence="6">
    <location>
        <begin position="169"/>
        <end position="286"/>
    </location>
</feature>
<dbReference type="InterPro" id="IPR001763">
    <property type="entry name" value="Rhodanese-like_dom"/>
</dbReference>
<evidence type="ECO:0000256" key="5">
    <source>
        <dbReference type="RuleBase" id="RU000507"/>
    </source>
</evidence>
<sequence>MQKVSTLVSVSWVAKQINSQAKNLRIIDASWHLPVFKRDPLKEYQEGHIPGALFFELAKCNASTNLAHTLPSPDAFAEFIGKLGIDNDTQVVLYENNAKFGVFSVPRVWWMFRVFGHNNVSVMEGGLPLWIKEGHETTDVIPEVDPVKFRPSFVPELYKSLADIEANLEAETFKVADARPKGRFNGEMPEPRKDIEPGHMPNAINLPFLTLLQEEDGISKFKSPEALKEAFAEAGLDLSQPITTSCGSGISACIVAMGAFLAGKEDVPVFDGSWEEFYLKMKDTKPENILKG</sequence>
<keyword evidence="3 5" id="KW-0808">Transferase</keyword>
<dbReference type="FunFam" id="3.40.250.10:FF:000015">
    <property type="entry name" value="Sulfurtransferase"/>
    <property type="match status" value="1"/>
</dbReference>
<evidence type="ECO:0000259" key="6">
    <source>
        <dbReference type="PROSITE" id="PS50206"/>
    </source>
</evidence>
<evidence type="ECO:0000256" key="3">
    <source>
        <dbReference type="ARBA" id="ARBA00022679"/>
    </source>
</evidence>
<accession>A0A914AWJ1</accession>
<dbReference type="Proteomes" id="UP000887568">
    <property type="component" value="Unplaced"/>
</dbReference>
<dbReference type="EnsemblMetazoa" id="XM_038212145.1">
    <property type="protein sequence ID" value="XP_038068073.1"/>
    <property type="gene ID" value="LOC119737655"/>
</dbReference>
<dbReference type="PROSITE" id="PS00683">
    <property type="entry name" value="RHODANESE_2"/>
    <property type="match status" value="1"/>
</dbReference>
<proteinExistence type="predicted"/>
<name>A0A914AWJ1_PATMI</name>
<evidence type="ECO:0000256" key="2">
    <source>
        <dbReference type="ARBA" id="ARBA00022490"/>
    </source>
</evidence>
<dbReference type="SUPFAM" id="SSF52821">
    <property type="entry name" value="Rhodanese/Cell cycle control phosphatase"/>
    <property type="match status" value="2"/>
</dbReference>
<keyword evidence="4" id="KW-0677">Repeat</keyword>
<feature type="domain" description="Rhodanese" evidence="6">
    <location>
        <begin position="20"/>
        <end position="139"/>
    </location>
</feature>
<comment type="subcellular location">
    <subcellularLocation>
        <location evidence="1">Cytoplasm</location>
    </subcellularLocation>
</comment>
<evidence type="ECO:0000256" key="4">
    <source>
        <dbReference type="ARBA" id="ARBA00022737"/>
    </source>
</evidence>
<dbReference type="InterPro" id="IPR036873">
    <property type="entry name" value="Rhodanese-like_dom_sf"/>
</dbReference>
<dbReference type="SMART" id="SM00450">
    <property type="entry name" value="RHOD"/>
    <property type="match status" value="2"/>
</dbReference>
<evidence type="ECO:0000313" key="7">
    <source>
        <dbReference type="EnsemblMetazoa" id="XP_038068073.1"/>
    </source>
</evidence>
<dbReference type="OMA" id="NNNWFAS"/>
<dbReference type="GeneID" id="119737655"/>
<dbReference type="Gene3D" id="3.40.250.10">
    <property type="entry name" value="Rhodanese-like domain"/>
    <property type="match status" value="2"/>
</dbReference>
<dbReference type="GO" id="GO:0005739">
    <property type="term" value="C:mitochondrion"/>
    <property type="evidence" value="ECO:0007669"/>
    <property type="project" value="TreeGrafter"/>
</dbReference>
<dbReference type="PANTHER" id="PTHR11364">
    <property type="entry name" value="THIOSULFATE SULFERTANSFERASE"/>
    <property type="match status" value="1"/>
</dbReference>
<evidence type="ECO:0000256" key="1">
    <source>
        <dbReference type="ARBA" id="ARBA00004496"/>
    </source>
</evidence>